<name>A0A7J8HSY6_ROUAE</name>
<comment type="caution">
    <text evidence="5">The sequence shown here is derived from an EMBL/GenBank/DDBJ whole genome shotgun (WGS) entry which is preliminary data.</text>
</comment>
<sequence>MLSIMCNWGQPTGGLQPVPDEEVIDLYGGTQHIPLYQMSDFYGKGPSIKQFMDIFSLPEMALLSCVVDHFLGHGLEFDQAHLYKDVTDAIRDVHVKGLMYQWIEQDMEKYILRGDETFAVLSRLVDHGKQLFLITNSPFSFVDKGMRHMVGPDWRQLFDVVIVQADKPSFFTDPRKPFRKLDEKGSLQWDRITRLEKGKIYRQDLMLRHGWRTGAIIPELEREIRIINTEQYMHSLTWQQALTGLLERMQTYQDAESRQVLAAWLKERQELSCLLNYRVDFTFYPRRTPLQHEAPLWMDQLCTGCMKTPFLSDMAHIR</sequence>
<dbReference type="Pfam" id="PF05761">
    <property type="entry name" value="5_nucleotid"/>
    <property type="match status" value="2"/>
</dbReference>
<keyword evidence="3" id="KW-0378">Hydrolase</keyword>
<keyword evidence="4" id="KW-0460">Magnesium</keyword>
<dbReference type="GO" id="GO:0046872">
    <property type="term" value="F:metal ion binding"/>
    <property type="evidence" value="ECO:0007669"/>
    <property type="project" value="UniProtKB-KW"/>
</dbReference>
<dbReference type="SUPFAM" id="SSF56784">
    <property type="entry name" value="HAD-like"/>
    <property type="match status" value="1"/>
</dbReference>
<evidence type="ECO:0000256" key="3">
    <source>
        <dbReference type="ARBA" id="ARBA00022801"/>
    </source>
</evidence>
<reference evidence="5 6" key="1">
    <citation type="journal article" date="2020" name="Nature">
        <title>Six reference-quality genomes reveal evolution of bat adaptations.</title>
        <authorList>
            <person name="Jebb D."/>
            <person name="Huang Z."/>
            <person name="Pippel M."/>
            <person name="Hughes G.M."/>
            <person name="Lavrichenko K."/>
            <person name="Devanna P."/>
            <person name="Winkler S."/>
            <person name="Jermiin L.S."/>
            <person name="Skirmuntt E.C."/>
            <person name="Katzourakis A."/>
            <person name="Burkitt-Gray L."/>
            <person name="Ray D.A."/>
            <person name="Sullivan K.A.M."/>
            <person name="Roscito J.G."/>
            <person name="Kirilenko B.M."/>
            <person name="Davalos L.M."/>
            <person name="Corthals A.P."/>
            <person name="Power M.L."/>
            <person name="Jones G."/>
            <person name="Ransome R.D."/>
            <person name="Dechmann D.K.N."/>
            <person name="Locatelli A.G."/>
            <person name="Puechmaille S.J."/>
            <person name="Fedrigo O."/>
            <person name="Jarvis E.D."/>
            <person name="Hiller M."/>
            <person name="Vernes S.C."/>
            <person name="Myers E.W."/>
            <person name="Teeling E.C."/>
        </authorList>
    </citation>
    <scope>NUCLEOTIDE SEQUENCE [LARGE SCALE GENOMIC DNA]</scope>
    <source>
        <strain evidence="5">MRouAeg1</strain>
        <tissue evidence="5">Muscle</tissue>
    </source>
</reference>
<accession>A0A7J8HSY6</accession>
<protein>
    <submittedName>
        <fullName evidence="5">5'-nucleotidase domain containing 2</fullName>
    </submittedName>
</protein>
<dbReference type="PANTHER" id="PTHR12103">
    <property type="entry name" value="5'-NUCLEOTIDASE DOMAIN-CONTAINING"/>
    <property type="match status" value="1"/>
</dbReference>
<dbReference type="GO" id="GO:0008253">
    <property type="term" value="F:5'-nucleotidase activity"/>
    <property type="evidence" value="ECO:0007669"/>
    <property type="project" value="TreeGrafter"/>
</dbReference>
<comment type="similarity">
    <text evidence="1">Belongs to the 5'(3')-deoxyribonucleotidase family.</text>
</comment>
<gene>
    <name evidence="5" type="ORF">HJG63_014421</name>
</gene>
<dbReference type="AlphaFoldDB" id="A0A7J8HSY6"/>
<dbReference type="PANTHER" id="PTHR12103:SF14">
    <property type="entry name" value="5'-NUCLEOTIDASE DOMAIN-CONTAINING PROTEIN 2"/>
    <property type="match status" value="1"/>
</dbReference>
<dbReference type="Gene3D" id="3.40.50.1000">
    <property type="entry name" value="HAD superfamily/HAD-like"/>
    <property type="match status" value="1"/>
</dbReference>
<organism evidence="5 6">
    <name type="scientific">Rousettus aegyptiacus</name>
    <name type="common">Egyptian fruit bat</name>
    <name type="synonym">Pteropus aegyptiacus</name>
    <dbReference type="NCBI Taxonomy" id="9407"/>
    <lineage>
        <taxon>Eukaryota</taxon>
        <taxon>Metazoa</taxon>
        <taxon>Chordata</taxon>
        <taxon>Craniata</taxon>
        <taxon>Vertebrata</taxon>
        <taxon>Euteleostomi</taxon>
        <taxon>Mammalia</taxon>
        <taxon>Eutheria</taxon>
        <taxon>Laurasiatheria</taxon>
        <taxon>Chiroptera</taxon>
        <taxon>Yinpterochiroptera</taxon>
        <taxon>Pteropodoidea</taxon>
        <taxon>Pteropodidae</taxon>
        <taxon>Rousettinae</taxon>
        <taxon>Rousettus</taxon>
    </lineage>
</organism>
<dbReference type="InterPro" id="IPR023214">
    <property type="entry name" value="HAD_sf"/>
</dbReference>
<evidence type="ECO:0000256" key="1">
    <source>
        <dbReference type="ARBA" id="ARBA00009589"/>
    </source>
</evidence>
<dbReference type="InterPro" id="IPR036412">
    <property type="entry name" value="HAD-like_sf"/>
</dbReference>
<keyword evidence="6" id="KW-1185">Reference proteome</keyword>
<dbReference type="EMBL" id="JACASE010000004">
    <property type="protein sequence ID" value="KAF6475476.1"/>
    <property type="molecule type" value="Genomic_DNA"/>
</dbReference>
<evidence type="ECO:0000313" key="5">
    <source>
        <dbReference type="EMBL" id="KAF6475476.1"/>
    </source>
</evidence>
<dbReference type="Proteomes" id="UP000593571">
    <property type="component" value="Unassembled WGS sequence"/>
</dbReference>
<evidence type="ECO:0000256" key="2">
    <source>
        <dbReference type="ARBA" id="ARBA00022723"/>
    </source>
</evidence>
<proteinExistence type="inferred from homology"/>
<keyword evidence="2" id="KW-0479">Metal-binding</keyword>
<evidence type="ECO:0000313" key="6">
    <source>
        <dbReference type="Proteomes" id="UP000593571"/>
    </source>
</evidence>
<dbReference type="InterPro" id="IPR008380">
    <property type="entry name" value="HAD-SF_hydro_IG_5-nucl"/>
</dbReference>
<evidence type="ECO:0000256" key="4">
    <source>
        <dbReference type="ARBA" id="ARBA00022842"/>
    </source>
</evidence>